<reference evidence="9 12" key="2">
    <citation type="submission" date="2018-08" db="EMBL/GenBank/DDBJ databases">
        <title>Complete genome of the Arcobacter molluscorum type strain LMG 25693.</title>
        <authorList>
            <person name="Miller W.G."/>
            <person name="Yee E."/>
            <person name="Bono J.L."/>
        </authorList>
    </citation>
    <scope>NUCLEOTIDE SEQUENCE [LARGE SCALE GENOMIC DNA]</scope>
    <source>
        <strain evidence="9 12">CECT 7696</strain>
    </source>
</reference>
<dbReference type="InterPro" id="IPR002569">
    <property type="entry name" value="Met_Sox_Rdtase_MsrA_dom"/>
</dbReference>
<keyword evidence="1 7" id="KW-0560">Oxidoreductase</keyword>
<dbReference type="InterPro" id="IPR036509">
    <property type="entry name" value="Met_Sox_Rdtase_MsrA_sf"/>
</dbReference>
<evidence type="ECO:0000313" key="10">
    <source>
        <dbReference type="EMBL" id="PHO18064.1"/>
    </source>
</evidence>
<comment type="catalytic activity">
    <reaction evidence="6 7">
        <text>[thioredoxin]-disulfide + L-methionine + H2O = L-methionine (S)-S-oxide + [thioredoxin]-dithiol</text>
        <dbReference type="Rhea" id="RHEA:19993"/>
        <dbReference type="Rhea" id="RHEA-COMP:10698"/>
        <dbReference type="Rhea" id="RHEA-COMP:10700"/>
        <dbReference type="ChEBI" id="CHEBI:15377"/>
        <dbReference type="ChEBI" id="CHEBI:29950"/>
        <dbReference type="ChEBI" id="CHEBI:50058"/>
        <dbReference type="ChEBI" id="CHEBI:57844"/>
        <dbReference type="ChEBI" id="CHEBI:58772"/>
        <dbReference type="EC" id="1.8.4.11"/>
    </reaction>
</comment>
<proteinExistence type="inferred from homology"/>
<dbReference type="Proteomes" id="UP000262712">
    <property type="component" value="Chromosome"/>
</dbReference>
<dbReference type="GO" id="GO:0033743">
    <property type="term" value="F:peptide-methionine (R)-S-oxide reductase activity"/>
    <property type="evidence" value="ECO:0007669"/>
    <property type="project" value="UniProtKB-EC"/>
</dbReference>
<dbReference type="EMBL" id="NXFY01000009">
    <property type="protein sequence ID" value="PHO18064.1"/>
    <property type="molecule type" value="Genomic_DNA"/>
</dbReference>
<reference evidence="10 11" key="1">
    <citation type="submission" date="2017-09" db="EMBL/GenBank/DDBJ databases">
        <title>Arcobacter canalis sp. nov., a new species isolated from a water canal contaminated with urban sewage.</title>
        <authorList>
            <person name="Perez-Cataluna A."/>
            <person name="Salas-Masso N."/>
            <person name="Figueras M.J."/>
        </authorList>
    </citation>
    <scope>NUCLEOTIDE SEQUENCE [LARGE SCALE GENOMIC DNA]</scope>
    <source>
        <strain evidence="10 11">F98-3</strain>
    </source>
</reference>
<dbReference type="SUPFAM" id="SSF51316">
    <property type="entry name" value="Mss4-like"/>
    <property type="match status" value="1"/>
</dbReference>
<keyword evidence="2" id="KW-0511">Multifunctional enzyme</keyword>
<dbReference type="KEGG" id="amol:AMOL_2053"/>
<dbReference type="EC" id="1.8.4.11" evidence="7"/>
<dbReference type="PROSITE" id="PS51790">
    <property type="entry name" value="MSRB"/>
    <property type="match status" value="1"/>
</dbReference>
<evidence type="ECO:0000256" key="3">
    <source>
        <dbReference type="ARBA" id="ARBA00024679"/>
    </source>
</evidence>
<dbReference type="InterPro" id="IPR011057">
    <property type="entry name" value="Mss4-like_sf"/>
</dbReference>
<organism evidence="10 11">
    <name type="scientific">Malaciobacter molluscorum LMG 25693</name>
    <dbReference type="NCBI Taxonomy" id="870501"/>
    <lineage>
        <taxon>Bacteria</taxon>
        <taxon>Pseudomonadati</taxon>
        <taxon>Campylobacterota</taxon>
        <taxon>Epsilonproteobacteria</taxon>
        <taxon>Campylobacterales</taxon>
        <taxon>Arcobacteraceae</taxon>
        <taxon>Malaciobacter</taxon>
    </lineage>
</organism>
<evidence type="ECO:0000313" key="9">
    <source>
        <dbReference type="EMBL" id="AXX93007.1"/>
    </source>
</evidence>
<evidence type="ECO:0000313" key="11">
    <source>
        <dbReference type="Proteomes" id="UP000221222"/>
    </source>
</evidence>
<accession>A0A2G1DI05</accession>
<dbReference type="Gene3D" id="3.30.1060.10">
    <property type="entry name" value="Peptide methionine sulphoxide reductase MsrA"/>
    <property type="match status" value="1"/>
</dbReference>
<dbReference type="PANTHER" id="PTHR43774:SF1">
    <property type="entry name" value="PEPTIDE METHIONINE SULFOXIDE REDUCTASE MSRA 2"/>
    <property type="match status" value="1"/>
</dbReference>
<comment type="catalytic activity">
    <reaction evidence="5">
        <text>L-methionyl-[protein] + [thioredoxin]-disulfide + H2O = L-methionyl-(R)-S-oxide-[protein] + [thioredoxin]-dithiol</text>
        <dbReference type="Rhea" id="RHEA:24164"/>
        <dbReference type="Rhea" id="RHEA-COMP:10698"/>
        <dbReference type="Rhea" id="RHEA-COMP:10700"/>
        <dbReference type="Rhea" id="RHEA-COMP:12313"/>
        <dbReference type="Rhea" id="RHEA-COMP:12314"/>
        <dbReference type="ChEBI" id="CHEBI:15377"/>
        <dbReference type="ChEBI" id="CHEBI:16044"/>
        <dbReference type="ChEBI" id="CHEBI:29950"/>
        <dbReference type="ChEBI" id="CHEBI:45764"/>
        <dbReference type="ChEBI" id="CHEBI:50058"/>
        <dbReference type="EC" id="1.8.4.12"/>
    </reaction>
</comment>
<dbReference type="AlphaFoldDB" id="A0A2G1DI05"/>
<evidence type="ECO:0000256" key="2">
    <source>
        <dbReference type="ARBA" id="ARBA00023268"/>
    </source>
</evidence>
<dbReference type="Pfam" id="PF01625">
    <property type="entry name" value="PMSR"/>
    <property type="match status" value="1"/>
</dbReference>
<dbReference type="RefSeq" id="WP_099342446.1">
    <property type="nucleotide sequence ID" value="NZ_CP032098.1"/>
</dbReference>
<dbReference type="Pfam" id="PF01641">
    <property type="entry name" value="SelR"/>
    <property type="match status" value="1"/>
</dbReference>
<evidence type="ECO:0000256" key="1">
    <source>
        <dbReference type="ARBA" id="ARBA00023002"/>
    </source>
</evidence>
<protein>
    <recommendedName>
        <fullName evidence="7">Peptide methionine sulfoxide reductase MsrA</fullName>
        <shortName evidence="7">Protein-methionine-S-oxide reductase</shortName>
        <ecNumber evidence="7">1.8.4.11</ecNumber>
    </recommendedName>
    <alternativeName>
        <fullName evidence="7">Peptide-methionine (S)-S-oxide reductase</fullName>
        <shortName evidence="7">Peptide Met(O) reductase</shortName>
    </alternativeName>
</protein>
<comment type="similarity">
    <text evidence="7">Belongs to the MsrA Met sulfoxide reductase family.</text>
</comment>
<name>A0A2G1DI05_9BACT</name>
<dbReference type="HAMAP" id="MF_01401">
    <property type="entry name" value="MsrA"/>
    <property type="match status" value="1"/>
</dbReference>
<dbReference type="EMBL" id="CP032098">
    <property type="protein sequence ID" value="AXX93007.1"/>
    <property type="molecule type" value="Genomic_DNA"/>
</dbReference>
<evidence type="ECO:0000256" key="7">
    <source>
        <dbReference type="HAMAP-Rule" id="MF_01401"/>
    </source>
</evidence>
<feature type="domain" description="MsrB" evidence="8">
    <location>
        <begin position="1"/>
        <end position="119"/>
    </location>
</feature>
<evidence type="ECO:0000313" key="12">
    <source>
        <dbReference type="Proteomes" id="UP000262712"/>
    </source>
</evidence>
<dbReference type="PANTHER" id="PTHR43774">
    <property type="entry name" value="PEPTIDE METHIONINE SULFOXIDE REDUCTASE"/>
    <property type="match status" value="1"/>
</dbReference>
<dbReference type="Proteomes" id="UP000221222">
    <property type="component" value="Unassembled WGS sequence"/>
</dbReference>
<evidence type="ECO:0000256" key="5">
    <source>
        <dbReference type="ARBA" id="ARBA00048488"/>
    </source>
</evidence>
<dbReference type="GO" id="GO:0008113">
    <property type="term" value="F:peptide-methionine (S)-S-oxide reductase activity"/>
    <property type="evidence" value="ECO:0007669"/>
    <property type="project" value="UniProtKB-UniRule"/>
</dbReference>
<gene>
    <name evidence="7 10" type="primary">msrA</name>
    <name evidence="9" type="synonym">msrAB</name>
    <name evidence="9" type="ORF">AMOL_2053</name>
    <name evidence="10" type="ORF">CPU12_07300</name>
</gene>
<dbReference type="NCBIfam" id="NF004036">
    <property type="entry name" value="PRK05508.1"/>
    <property type="match status" value="1"/>
</dbReference>
<dbReference type="NCBIfam" id="TIGR00401">
    <property type="entry name" value="msrA"/>
    <property type="match status" value="1"/>
</dbReference>
<evidence type="ECO:0000256" key="6">
    <source>
        <dbReference type="ARBA" id="ARBA00048782"/>
    </source>
</evidence>
<evidence type="ECO:0000256" key="4">
    <source>
        <dbReference type="ARBA" id="ARBA00047806"/>
    </source>
</evidence>
<dbReference type="InterPro" id="IPR002579">
    <property type="entry name" value="Met_Sox_Rdtase_MsrB_dom"/>
</dbReference>
<comment type="catalytic activity">
    <reaction evidence="4 7">
        <text>L-methionyl-[protein] + [thioredoxin]-disulfide + H2O = L-methionyl-(S)-S-oxide-[protein] + [thioredoxin]-dithiol</text>
        <dbReference type="Rhea" id="RHEA:14217"/>
        <dbReference type="Rhea" id="RHEA-COMP:10698"/>
        <dbReference type="Rhea" id="RHEA-COMP:10700"/>
        <dbReference type="Rhea" id="RHEA-COMP:12313"/>
        <dbReference type="Rhea" id="RHEA-COMP:12315"/>
        <dbReference type="ChEBI" id="CHEBI:15377"/>
        <dbReference type="ChEBI" id="CHEBI:16044"/>
        <dbReference type="ChEBI" id="CHEBI:29950"/>
        <dbReference type="ChEBI" id="CHEBI:44120"/>
        <dbReference type="ChEBI" id="CHEBI:50058"/>
        <dbReference type="EC" id="1.8.4.11"/>
    </reaction>
</comment>
<dbReference type="Gene3D" id="2.170.150.20">
    <property type="entry name" value="Peptide methionine sulfoxide reductase"/>
    <property type="match status" value="1"/>
</dbReference>
<comment type="function">
    <text evidence="3 7">Has an important function as a repair enzyme for proteins that have been inactivated by oxidation. Catalyzes the reversible oxidation-reduction of methionine sulfoxide in proteins to methionine.</text>
</comment>
<evidence type="ECO:0000259" key="8">
    <source>
        <dbReference type="PROSITE" id="PS51790"/>
    </source>
</evidence>
<dbReference type="SUPFAM" id="SSF55068">
    <property type="entry name" value="Peptide methionine sulfoxide reductase"/>
    <property type="match status" value="1"/>
</dbReference>
<feature type="active site" evidence="7">
    <location>
        <position position="135"/>
    </location>
</feature>
<dbReference type="NCBIfam" id="NF004042">
    <property type="entry name" value="PRK05550.1"/>
    <property type="match status" value="1"/>
</dbReference>
<sequence length="284" mass="32557">MQYNKLSPEEEYVIEQRGTERPFSGRYNDFYEEGIYRCKKCNAPLYKSDSKFSSGCGWPSFDDEIAGAVQRVPDKDGRRMEIVCANCKGHLGHVFEGEGFTDKNTRHCVNSVSILFDSKSKCCKNHSIAYFAAGCFWGVEYYFSKLSGVYSVVSGYMGGDILNPSYEMVCSGMTGHLETVKVEFDSCEITYEDLVKYFFEIHDFTQVNGQGPDIGSQYLSAIFYTNLKQKETAMKVLDLLTEKGYKVATTLYDAKEFYKAEDYHQDYYLKTGKIPYCHNYKKIF</sequence>
<keyword evidence="11" id="KW-1185">Reference proteome</keyword>